<protein>
    <submittedName>
        <fullName evidence="2">Hypothetical_protein</fullName>
    </submittedName>
</protein>
<dbReference type="EMBL" id="CAXDID020000143">
    <property type="protein sequence ID" value="CAL6039643.1"/>
    <property type="molecule type" value="Genomic_DNA"/>
</dbReference>
<reference evidence="2 3" key="2">
    <citation type="submission" date="2024-07" db="EMBL/GenBank/DDBJ databases">
        <authorList>
            <person name="Akdeniz Z."/>
        </authorList>
    </citation>
    <scope>NUCLEOTIDE SEQUENCE [LARGE SCALE GENOMIC DNA]</scope>
</reference>
<dbReference type="AlphaFoldDB" id="A0AA86RHC4"/>
<comment type="caution">
    <text evidence="1">The sequence shown here is derived from an EMBL/GenBank/DDBJ whole genome shotgun (WGS) entry which is preliminary data.</text>
</comment>
<dbReference type="EMBL" id="CATOUU010001155">
    <property type="protein sequence ID" value="CAI9974798.1"/>
    <property type="molecule type" value="Genomic_DNA"/>
</dbReference>
<proteinExistence type="predicted"/>
<keyword evidence="3" id="KW-1185">Reference proteome</keyword>
<evidence type="ECO:0000313" key="3">
    <source>
        <dbReference type="Proteomes" id="UP001642409"/>
    </source>
</evidence>
<gene>
    <name evidence="2" type="ORF">HINF_LOCUS37952</name>
    <name evidence="1" type="ORF">HINF_LOCUS62443</name>
</gene>
<evidence type="ECO:0000313" key="1">
    <source>
        <dbReference type="EMBL" id="CAI9974798.1"/>
    </source>
</evidence>
<reference evidence="1" key="1">
    <citation type="submission" date="2023-06" db="EMBL/GenBank/DDBJ databases">
        <authorList>
            <person name="Kurt Z."/>
        </authorList>
    </citation>
    <scope>NUCLEOTIDE SEQUENCE</scope>
</reference>
<name>A0AA86RHC4_9EUKA</name>
<accession>A0AA86RHC4</accession>
<dbReference type="Proteomes" id="UP001642409">
    <property type="component" value="Unassembled WGS sequence"/>
</dbReference>
<organism evidence="1">
    <name type="scientific">Hexamita inflata</name>
    <dbReference type="NCBI Taxonomy" id="28002"/>
    <lineage>
        <taxon>Eukaryota</taxon>
        <taxon>Metamonada</taxon>
        <taxon>Diplomonadida</taxon>
        <taxon>Hexamitidae</taxon>
        <taxon>Hexamitinae</taxon>
        <taxon>Hexamita</taxon>
    </lineage>
</organism>
<evidence type="ECO:0000313" key="2">
    <source>
        <dbReference type="EMBL" id="CAL6039643.1"/>
    </source>
</evidence>
<sequence length="143" mass="17564">MQQLDNLKREYYYKLFKFNLIKVLQEYLEQNQYFTYELANDPSDKLICYATYSYLCGLWNKKDDDVQSKIFLWRYVAVYLSKQLQETNQFDFTNITISECTTAQTYQDYFNQTFQNMSQDQIIDYFDMTHTAFCEFQSFKKYR</sequence>